<evidence type="ECO:0000313" key="2">
    <source>
        <dbReference type="EMBL" id="RLL62814.1"/>
    </source>
</evidence>
<protein>
    <submittedName>
        <fullName evidence="2">DUF87 domain-containing protein</fullName>
    </submittedName>
</protein>
<proteinExistence type="predicted"/>
<dbReference type="InterPro" id="IPR002789">
    <property type="entry name" value="HerA_central"/>
</dbReference>
<dbReference type="CDD" id="cd01127">
    <property type="entry name" value="TrwB_TraG_TraD_VirD4"/>
    <property type="match status" value="1"/>
</dbReference>
<dbReference type="InterPro" id="IPR027417">
    <property type="entry name" value="P-loop_NTPase"/>
</dbReference>
<dbReference type="InterPro" id="IPR008571">
    <property type="entry name" value="HerA-like"/>
</dbReference>
<keyword evidence="3" id="KW-1185">Reference proteome</keyword>
<dbReference type="RefSeq" id="WP_121534659.1">
    <property type="nucleotide sequence ID" value="NZ_RCHI01000019.1"/>
</dbReference>
<dbReference type="PANTHER" id="PTHR42957:SF1">
    <property type="entry name" value="HELICASE MJ1565-RELATED"/>
    <property type="match status" value="1"/>
</dbReference>
<name>A0A421BJW5_9RHOB</name>
<dbReference type="EMBL" id="RCHI01000019">
    <property type="protein sequence ID" value="RLL62814.1"/>
    <property type="molecule type" value="Genomic_DNA"/>
</dbReference>
<dbReference type="Gene3D" id="3.40.50.300">
    <property type="entry name" value="P-loop containing nucleotide triphosphate hydrolases"/>
    <property type="match status" value="2"/>
</dbReference>
<gene>
    <name evidence="2" type="ORF">DYS74_15895</name>
</gene>
<dbReference type="SUPFAM" id="SSF52540">
    <property type="entry name" value="P-loop containing nucleoside triphosphate hydrolases"/>
    <property type="match status" value="1"/>
</dbReference>
<feature type="domain" description="Helicase HerA central" evidence="1">
    <location>
        <begin position="158"/>
        <end position="299"/>
    </location>
</feature>
<evidence type="ECO:0000259" key="1">
    <source>
        <dbReference type="Pfam" id="PF01935"/>
    </source>
</evidence>
<organism evidence="2 3">
    <name type="scientific">Paenirhodobacter hankyongi</name>
    <dbReference type="NCBI Taxonomy" id="2294033"/>
    <lineage>
        <taxon>Bacteria</taxon>
        <taxon>Pseudomonadati</taxon>
        <taxon>Pseudomonadota</taxon>
        <taxon>Alphaproteobacteria</taxon>
        <taxon>Rhodobacterales</taxon>
        <taxon>Rhodobacter group</taxon>
        <taxon>Paenirhodobacter</taxon>
    </lineage>
</organism>
<reference evidence="2 3" key="1">
    <citation type="submission" date="2018-10" db="EMBL/GenBank/DDBJ databases">
        <title>Rhodobacter sp . BO-81.</title>
        <authorList>
            <person name="Im W.T."/>
        </authorList>
    </citation>
    <scope>NUCLEOTIDE SEQUENCE [LARGE SCALE GENOMIC DNA]</scope>
    <source>
        <strain evidence="2 3">BO-81</strain>
    </source>
</reference>
<accession>A0A421BJW5</accession>
<dbReference type="Pfam" id="PF01935">
    <property type="entry name" value="DUF87"/>
    <property type="match status" value="1"/>
</dbReference>
<dbReference type="AlphaFoldDB" id="A0A421BJW5"/>
<evidence type="ECO:0000313" key="3">
    <source>
        <dbReference type="Proteomes" id="UP000279673"/>
    </source>
</evidence>
<dbReference type="PANTHER" id="PTHR42957">
    <property type="entry name" value="HELICASE MJ1565-RELATED"/>
    <property type="match status" value="1"/>
</dbReference>
<sequence>MARDDASRAIGKIVSVSADRLVVELHRGSDNFTVVGFDDVHYVATLGSYLMVPTQSEYVVLEVIGLREKDFSPAYGNAAEMDKTTAAKFLDVVPVGSMPVQGGSFKFGVSTFPPLYADALYARDEDLDRIFNVEQPADRETKTDAEGAQKEGTVPHTIEIGTSAVFKDYPVKAQLDALFGGHVAVLGNTGSGKSCTVASIIQSVFDRAEEFWAIGASFVLFDVNGEYRQAFEDMPWQIQASYFKATSSEAEAEVLDEGFIGADLVDRFRLPHWFMTVDEWALLLRASEKTQLPALRTALGLTTLFQEEPVADVVDGASDDLKGVRNHVLAKIILSILNDDASVPSKEGRILALLHTFSTDEICRGTIKAGLYNDFGQFKDGRNSSTSENYEAVLALLQNQVTDEPVLPSYGNTPFSFGRLQAALDLALFYEEANGNKQIREYCSQLVTRLKSVSDNPDFEFLRASVEGLQDYDREPTHFVDRLLGLAREGTSYRKDRQICIIDLNDASDEIVELASAVVARLIFDRMRRATPRNKMPVHLILEEAHRYISERPSRFAIDAGITFQRIAKEGRKYGAFLIVASQRPSELSKTVLSQCNNFIIHRIQNPDDLSQIKQMTPFISETVLRRLPSLPKQHALIFGSAVKIPTTFRVRDADPTPNSDDTQVRDLWYVPQNPSLHWKA</sequence>
<dbReference type="Proteomes" id="UP000279673">
    <property type="component" value="Unassembled WGS sequence"/>
</dbReference>
<comment type="caution">
    <text evidence="2">The sequence shown here is derived from an EMBL/GenBank/DDBJ whole genome shotgun (WGS) entry which is preliminary data.</text>
</comment>